<dbReference type="EMBL" id="JAGTXO010000030">
    <property type="protein sequence ID" value="KAG8460754.1"/>
    <property type="molecule type" value="Genomic_DNA"/>
</dbReference>
<keyword evidence="4" id="KW-1185">Reference proteome</keyword>
<name>A0A8J5XAY5_DIALT</name>
<sequence>MQRRRRASTCLLAGLLAASVCSCCRAAVSHGALASNATAAAADADEAARRGGAGAAARTDALECGRLAPAVAARRAVAVCLFGINRSLRFTVASIRRFVLAPLETGCFRVELYAHTYSLKRTLRTSRSDEAAGLALGGAEEIRALLRPREMEVTDQAQFVRSLGALGDRLPRGSSYDGNTTRNLLCQLHSLLRVTRLWLPRAHLLHAVIYLRPDLRVLRPLDVVALAGVERAELYVPYWQCWGGLNDRFAFGRPAAAAAYGQRLLAVERFAQRQPLHAELLLRDALADAGVTPRFTASESVRVRASGQTAHMDVLLIEQRRSCTPADPRPRCAVGRCDVPAAPMARWARRAPERCAHVPEYGAPRRQVLVVLHGHEHSLRRRPTGAAINRFVLAPLRRACVSFRVAAHVRVGHGRVAGAARGAKLSATAVSRTSGLPVRDVMLAPPWRKARARQRLRTKRSAVRARATARSVPQDGALASLVARVLGRARVVVLVAIDAVIASPIDVAALFLAREGDVFVSRTTVGDNAQGCPLLAFARASSARAILDVSRYGPSPLAAGAPSSKTPLPSLVAHAISAAMPSPPEPPRRADPPRLAKRAARGWRVQPTWMRARAASGGIATTLTEAPPL</sequence>
<evidence type="ECO:0000313" key="4">
    <source>
        <dbReference type="Proteomes" id="UP000751190"/>
    </source>
</evidence>
<dbReference type="AlphaFoldDB" id="A0A8J5XAY5"/>
<reference evidence="3" key="1">
    <citation type="submission" date="2021-05" db="EMBL/GenBank/DDBJ databases">
        <title>The genome of the haptophyte Pavlova lutheri (Diacronema luteri, Pavlovales) - a model for lipid biosynthesis in eukaryotic algae.</title>
        <authorList>
            <person name="Hulatt C.J."/>
            <person name="Posewitz M.C."/>
        </authorList>
    </citation>
    <scope>NUCLEOTIDE SEQUENCE</scope>
    <source>
        <strain evidence="3">NIVA-4/92</strain>
    </source>
</reference>
<keyword evidence="2" id="KW-0732">Signal</keyword>
<proteinExistence type="predicted"/>
<organism evidence="3 4">
    <name type="scientific">Diacronema lutheri</name>
    <name type="common">Unicellular marine alga</name>
    <name type="synonym">Monochrysis lutheri</name>
    <dbReference type="NCBI Taxonomy" id="2081491"/>
    <lineage>
        <taxon>Eukaryota</taxon>
        <taxon>Haptista</taxon>
        <taxon>Haptophyta</taxon>
        <taxon>Pavlovophyceae</taxon>
        <taxon>Pavlovales</taxon>
        <taxon>Pavlovaceae</taxon>
        <taxon>Diacronema</taxon>
    </lineage>
</organism>
<evidence type="ECO:0000256" key="2">
    <source>
        <dbReference type="SAM" id="SignalP"/>
    </source>
</evidence>
<comment type="caution">
    <text evidence="3">The sequence shown here is derived from an EMBL/GenBank/DDBJ whole genome shotgun (WGS) entry which is preliminary data.</text>
</comment>
<feature type="chain" id="PRO_5035204856" evidence="2">
    <location>
        <begin position="27"/>
        <end position="629"/>
    </location>
</feature>
<feature type="region of interest" description="Disordered" evidence="1">
    <location>
        <begin position="578"/>
        <end position="602"/>
    </location>
</feature>
<feature type="signal peptide" evidence="2">
    <location>
        <begin position="1"/>
        <end position="26"/>
    </location>
</feature>
<evidence type="ECO:0000313" key="3">
    <source>
        <dbReference type="EMBL" id="KAG8460754.1"/>
    </source>
</evidence>
<dbReference type="PROSITE" id="PS51257">
    <property type="entry name" value="PROKAR_LIPOPROTEIN"/>
    <property type="match status" value="1"/>
</dbReference>
<accession>A0A8J5XAY5</accession>
<protein>
    <submittedName>
        <fullName evidence="3">Uncharacterized protein</fullName>
    </submittedName>
</protein>
<evidence type="ECO:0000256" key="1">
    <source>
        <dbReference type="SAM" id="MobiDB-lite"/>
    </source>
</evidence>
<gene>
    <name evidence="3" type="ORF">KFE25_010809</name>
</gene>
<dbReference type="Proteomes" id="UP000751190">
    <property type="component" value="Unassembled WGS sequence"/>
</dbReference>